<dbReference type="RefSeq" id="WP_220202144.1">
    <property type="nucleotide sequence ID" value="NZ_BNJK01000001.1"/>
</dbReference>
<accession>A0A8J3IKH6</accession>
<evidence type="ECO:0000259" key="5">
    <source>
        <dbReference type="PROSITE" id="PS50937"/>
    </source>
</evidence>
<dbReference type="AlphaFoldDB" id="A0A8J3IKH6"/>
<evidence type="ECO:0000256" key="2">
    <source>
        <dbReference type="ARBA" id="ARBA00010566"/>
    </source>
</evidence>
<dbReference type="Gene3D" id="1.10.580.10">
    <property type="entry name" value="Citrate Synthase, domain 1"/>
    <property type="match status" value="1"/>
</dbReference>
<dbReference type="PANTHER" id="PTHR11739:SF4">
    <property type="entry name" value="CITRATE SYNTHASE, PEROXISOMAL"/>
    <property type="match status" value="1"/>
</dbReference>
<dbReference type="GO" id="GO:0005829">
    <property type="term" value="C:cytosol"/>
    <property type="evidence" value="ECO:0007669"/>
    <property type="project" value="TreeGrafter"/>
</dbReference>
<evidence type="ECO:0000313" key="7">
    <source>
        <dbReference type="Proteomes" id="UP000597444"/>
    </source>
</evidence>
<dbReference type="InterPro" id="IPR016143">
    <property type="entry name" value="Citrate_synth-like_sm_a-sub"/>
</dbReference>
<protein>
    <recommendedName>
        <fullName evidence="3">citrate synthase (unknown stereospecificity)</fullName>
        <ecNumber evidence="3">2.3.3.16</ecNumber>
    </recommendedName>
</protein>
<proteinExistence type="inferred from homology"/>
<keyword evidence="7" id="KW-1185">Reference proteome</keyword>
<dbReference type="GO" id="GO:0006099">
    <property type="term" value="P:tricarboxylic acid cycle"/>
    <property type="evidence" value="ECO:0007669"/>
    <property type="project" value="UniProtKB-UniPathway"/>
</dbReference>
<dbReference type="Gene3D" id="1.10.230.10">
    <property type="entry name" value="Cytochrome P450-Terp, domain 2"/>
    <property type="match status" value="1"/>
</dbReference>
<evidence type="ECO:0000313" key="6">
    <source>
        <dbReference type="EMBL" id="GHO91236.1"/>
    </source>
</evidence>
<dbReference type="EC" id="2.3.3.16" evidence="3"/>
<dbReference type="Pfam" id="PF00285">
    <property type="entry name" value="Citrate_synt"/>
    <property type="match status" value="1"/>
</dbReference>
<dbReference type="InterPro" id="IPR009061">
    <property type="entry name" value="DNA-bd_dom_put_sf"/>
</dbReference>
<dbReference type="GO" id="GO:0036440">
    <property type="term" value="F:citrate synthase activity"/>
    <property type="evidence" value="ECO:0007669"/>
    <property type="project" value="UniProtKB-EC"/>
</dbReference>
<evidence type="ECO:0000256" key="1">
    <source>
        <dbReference type="ARBA" id="ARBA00005163"/>
    </source>
</evidence>
<keyword evidence="4" id="KW-0808">Transferase</keyword>
<dbReference type="SUPFAM" id="SSF48256">
    <property type="entry name" value="Citrate synthase"/>
    <property type="match status" value="1"/>
</dbReference>
<dbReference type="InterPro" id="IPR016142">
    <property type="entry name" value="Citrate_synth-like_lrg_a-sub"/>
</dbReference>
<dbReference type="InterPro" id="IPR000551">
    <property type="entry name" value="MerR-type_HTH_dom"/>
</dbReference>
<dbReference type="Pfam" id="PF12728">
    <property type="entry name" value="HTH_17"/>
    <property type="match status" value="1"/>
</dbReference>
<dbReference type="CDD" id="cd06102">
    <property type="entry name" value="citrate_synt_like_2"/>
    <property type="match status" value="1"/>
</dbReference>
<dbReference type="InterPro" id="IPR041657">
    <property type="entry name" value="HTH_17"/>
</dbReference>
<dbReference type="GO" id="GO:0003677">
    <property type="term" value="F:DNA binding"/>
    <property type="evidence" value="ECO:0007669"/>
    <property type="project" value="InterPro"/>
</dbReference>
<comment type="pathway">
    <text evidence="1">Carbohydrate metabolism; tricarboxylic acid cycle.</text>
</comment>
<gene>
    <name evidence="6" type="primary">cisZ_2</name>
    <name evidence="6" type="ORF">KSF_012840</name>
</gene>
<dbReference type="GO" id="GO:0005975">
    <property type="term" value="P:carbohydrate metabolic process"/>
    <property type="evidence" value="ECO:0007669"/>
    <property type="project" value="TreeGrafter"/>
</dbReference>
<dbReference type="PROSITE" id="PS50937">
    <property type="entry name" value="HTH_MERR_2"/>
    <property type="match status" value="1"/>
</dbReference>
<dbReference type="EMBL" id="BNJK01000001">
    <property type="protein sequence ID" value="GHO91236.1"/>
    <property type="molecule type" value="Genomic_DNA"/>
</dbReference>
<sequence>MKQSRYLTAKEAAETLDVNVATIYAYVSRGLIRSEPAGLNQRARLYVAEDVQKLLEQKAYRHDPAKAAHAAMQWGAPILESALTLIDETGLYYKGQDVTRLATTHTIEQVAALLWTGDTTQEASIFSLYPQIDNYLDALSNLQLRQSDLPVLQQLQIALTLAAADDLAAYDLHTGFHHSGQTGTRILKLMTAVVAHNHDTTMPIARTLQRNWCTDDEQTVHLFNAALILCADHELNASAFAARVVASAATHLYQVIIAGLAALQGFKHGGNTILVEDLFREITSRGSVREVIASRLRRGELIPGFGGHQLYPHGDPRGACLLSLLVQMYPNSPDVQQAQTMVAIMDEITDRKPNLEFALVTLAQTLHLPDGSALALFATGRTVGWIGHAIEQYNSGHMIRPRATYSGPRPDTPTP</sequence>
<dbReference type="PRINTS" id="PR00143">
    <property type="entry name" value="CITRTSNTHASE"/>
</dbReference>
<feature type="domain" description="HTH merR-type" evidence="5">
    <location>
        <begin position="6"/>
        <end position="74"/>
    </location>
</feature>
<dbReference type="InterPro" id="IPR002020">
    <property type="entry name" value="Citrate_synthase"/>
</dbReference>
<reference evidence="6" key="1">
    <citation type="submission" date="2020-10" db="EMBL/GenBank/DDBJ databases">
        <title>Taxonomic study of unclassified bacteria belonging to the class Ktedonobacteria.</title>
        <authorList>
            <person name="Yabe S."/>
            <person name="Wang C.M."/>
            <person name="Zheng Y."/>
            <person name="Sakai Y."/>
            <person name="Cavaletti L."/>
            <person name="Monciardini P."/>
            <person name="Donadio S."/>
        </authorList>
    </citation>
    <scope>NUCLEOTIDE SEQUENCE</scope>
    <source>
        <strain evidence="6">ID150040</strain>
    </source>
</reference>
<dbReference type="UniPathway" id="UPA00223"/>
<organism evidence="6 7">
    <name type="scientific">Reticulibacter mediterranei</name>
    <dbReference type="NCBI Taxonomy" id="2778369"/>
    <lineage>
        <taxon>Bacteria</taxon>
        <taxon>Bacillati</taxon>
        <taxon>Chloroflexota</taxon>
        <taxon>Ktedonobacteria</taxon>
        <taxon>Ktedonobacterales</taxon>
        <taxon>Reticulibacteraceae</taxon>
        <taxon>Reticulibacter</taxon>
    </lineage>
</organism>
<dbReference type="Gene3D" id="1.10.1660.10">
    <property type="match status" value="1"/>
</dbReference>
<dbReference type="GO" id="GO:0006355">
    <property type="term" value="P:regulation of DNA-templated transcription"/>
    <property type="evidence" value="ECO:0007669"/>
    <property type="project" value="InterPro"/>
</dbReference>
<dbReference type="Proteomes" id="UP000597444">
    <property type="component" value="Unassembled WGS sequence"/>
</dbReference>
<comment type="similarity">
    <text evidence="2">Belongs to the citrate synthase family.</text>
</comment>
<evidence type="ECO:0000256" key="3">
    <source>
        <dbReference type="ARBA" id="ARBA00012972"/>
    </source>
</evidence>
<dbReference type="PANTHER" id="PTHR11739">
    <property type="entry name" value="CITRATE SYNTHASE"/>
    <property type="match status" value="1"/>
</dbReference>
<evidence type="ECO:0000256" key="4">
    <source>
        <dbReference type="ARBA" id="ARBA00022679"/>
    </source>
</evidence>
<dbReference type="InterPro" id="IPR036969">
    <property type="entry name" value="Citrate_synthase_sf"/>
</dbReference>
<name>A0A8J3IKH6_9CHLR</name>
<dbReference type="SUPFAM" id="SSF46955">
    <property type="entry name" value="Putative DNA-binding domain"/>
    <property type="match status" value="1"/>
</dbReference>
<comment type="caution">
    <text evidence="6">The sequence shown here is derived from an EMBL/GenBank/DDBJ whole genome shotgun (WGS) entry which is preliminary data.</text>
</comment>